<accession>A0A4U3LNK3</accession>
<dbReference type="GO" id="GO:0006302">
    <property type="term" value="P:double-strand break repair"/>
    <property type="evidence" value="ECO:0007669"/>
    <property type="project" value="InterPro"/>
</dbReference>
<evidence type="ECO:0000259" key="6">
    <source>
        <dbReference type="Pfam" id="PF13476"/>
    </source>
</evidence>
<name>A0A4U3LNK3_9ACTN</name>
<evidence type="ECO:0000313" key="8">
    <source>
        <dbReference type="Proteomes" id="UP000308705"/>
    </source>
</evidence>
<evidence type="ECO:0000313" key="7">
    <source>
        <dbReference type="EMBL" id="TKK77240.1"/>
    </source>
</evidence>
<dbReference type="PANTHER" id="PTHR32114">
    <property type="entry name" value="ABC TRANSPORTER ABCH.3"/>
    <property type="match status" value="1"/>
</dbReference>
<proteinExistence type="inferred from homology"/>
<dbReference type="RefSeq" id="WP_137251876.1">
    <property type="nucleotide sequence ID" value="NZ_SZQA01000079.1"/>
</dbReference>
<dbReference type="Pfam" id="PF13476">
    <property type="entry name" value="AAA_23"/>
    <property type="match status" value="1"/>
</dbReference>
<comment type="similarity">
    <text evidence="1">Belongs to the SMC family. SbcC subfamily.</text>
</comment>
<dbReference type="OrthoDB" id="9795626at2"/>
<feature type="region of interest" description="Disordered" evidence="5">
    <location>
        <begin position="333"/>
        <end position="352"/>
    </location>
</feature>
<comment type="subunit">
    <text evidence="2">Heterodimer of SbcC and SbcD.</text>
</comment>
<dbReference type="Proteomes" id="UP000308705">
    <property type="component" value="Unassembled WGS sequence"/>
</dbReference>
<dbReference type="SUPFAM" id="SSF52540">
    <property type="entry name" value="P-loop containing nucleoside triphosphate hydrolases"/>
    <property type="match status" value="1"/>
</dbReference>
<evidence type="ECO:0000256" key="1">
    <source>
        <dbReference type="ARBA" id="ARBA00006930"/>
    </source>
</evidence>
<gene>
    <name evidence="7" type="ORF">FDA94_38100</name>
</gene>
<comment type="caution">
    <text evidence="7">The sequence shown here is derived from an EMBL/GenBank/DDBJ whole genome shotgun (WGS) entry which is preliminary data.</text>
</comment>
<reference evidence="7 8" key="1">
    <citation type="submission" date="2019-04" db="EMBL/GenBank/DDBJ databases">
        <title>Herbidospora sp. NEAU-GS14.nov., a novel actinomycete isolated from soil.</title>
        <authorList>
            <person name="Han L."/>
        </authorList>
    </citation>
    <scope>NUCLEOTIDE SEQUENCE [LARGE SCALE GENOMIC DNA]</scope>
    <source>
        <strain evidence="7 8">NEAU-GS14</strain>
    </source>
</reference>
<protein>
    <recommendedName>
        <fullName evidence="3">Nuclease SbcCD subunit C</fullName>
    </recommendedName>
</protein>
<organism evidence="7 8">
    <name type="scientific">Herbidospora galbida</name>
    <dbReference type="NCBI Taxonomy" id="2575442"/>
    <lineage>
        <taxon>Bacteria</taxon>
        <taxon>Bacillati</taxon>
        <taxon>Actinomycetota</taxon>
        <taxon>Actinomycetes</taxon>
        <taxon>Streptosporangiales</taxon>
        <taxon>Streptosporangiaceae</taxon>
        <taxon>Herbidospora</taxon>
    </lineage>
</organism>
<feature type="coiled-coil region" evidence="4">
    <location>
        <begin position="386"/>
        <end position="420"/>
    </location>
</feature>
<keyword evidence="8" id="KW-1185">Reference proteome</keyword>
<dbReference type="GO" id="GO:0016887">
    <property type="term" value="F:ATP hydrolysis activity"/>
    <property type="evidence" value="ECO:0007669"/>
    <property type="project" value="InterPro"/>
</dbReference>
<dbReference type="Gene3D" id="3.40.50.300">
    <property type="entry name" value="P-loop containing nucleotide triphosphate hydrolases"/>
    <property type="match status" value="1"/>
</dbReference>
<evidence type="ECO:0000256" key="2">
    <source>
        <dbReference type="ARBA" id="ARBA00011322"/>
    </source>
</evidence>
<dbReference type="PANTHER" id="PTHR32114:SF2">
    <property type="entry name" value="ABC TRANSPORTER ABCH.3"/>
    <property type="match status" value="1"/>
</dbReference>
<dbReference type="AlphaFoldDB" id="A0A4U3LNK3"/>
<dbReference type="EMBL" id="SZQA01000079">
    <property type="protein sequence ID" value="TKK77240.1"/>
    <property type="molecule type" value="Genomic_DNA"/>
</dbReference>
<evidence type="ECO:0000256" key="4">
    <source>
        <dbReference type="SAM" id="Coils"/>
    </source>
</evidence>
<keyword evidence="4" id="KW-0175">Coiled coil</keyword>
<evidence type="ECO:0000256" key="3">
    <source>
        <dbReference type="ARBA" id="ARBA00013368"/>
    </source>
</evidence>
<dbReference type="InterPro" id="IPR038729">
    <property type="entry name" value="Rad50/SbcC_AAA"/>
</dbReference>
<sequence length="454" mass="49510">MRLHRLTISAFGSFPDKEEVDFDRLGEAGLFLIHGPTGAGKTTILDAVCCALFGVVPGQRNDARSLRCDHAPPGRGPQIVLETTIRGRTLRVTRSPAWARPKLRGQGTTQEQAKVIVQELRDGDWAPVTTRIDEAGDFIGGLLGMNADQFGQVVMLPQGEFAKFLRASGDDRRKLLERLFTVRVFTDMEKWLADHRRETGRIAERLAEEVRARADRMRGAAGAELSAQAGESDDPLEWSSALLAAASAAVTSAEAAVSDEALREARDRLAEGRDLAERRRRHTAARIRHDELEARADERADLETILAEAASASRVVPLLDQLTAREQTASAASAAFEAGTSGLPETDHRRAERTRRDELIRLEEALHDEARLHGVIREQASLNDEIAALEKGLRATADRLEAATAELSEAEERRAAATVAEAALPGAEAARERAGELLDAVRRRDAITADLAEA</sequence>
<feature type="domain" description="Rad50/SbcC-type AAA" evidence="6">
    <location>
        <begin position="5"/>
        <end position="179"/>
    </location>
</feature>
<evidence type="ECO:0000256" key="5">
    <source>
        <dbReference type="SAM" id="MobiDB-lite"/>
    </source>
</evidence>
<dbReference type="InterPro" id="IPR027417">
    <property type="entry name" value="P-loop_NTPase"/>
</dbReference>
<feature type="non-terminal residue" evidence="7">
    <location>
        <position position="454"/>
    </location>
</feature>